<reference evidence="1 2" key="1">
    <citation type="submission" date="2019-04" db="EMBL/GenBank/DDBJ databases">
        <title>Friends and foes A comparative genomics study of 23 Aspergillus species from section Flavi.</title>
        <authorList>
            <consortium name="DOE Joint Genome Institute"/>
            <person name="Kjaerbolling I."/>
            <person name="Vesth T."/>
            <person name="Frisvad J.C."/>
            <person name="Nybo J.L."/>
            <person name="Theobald S."/>
            <person name="Kildgaard S."/>
            <person name="Isbrandt T."/>
            <person name="Kuo A."/>
            <person name="Sato A."/>
            <person name="Lyhne E.K."/>
            <person name="Kogle M.E."/>
            <person name="Wiebenga A."/>
            <person name="Kun R.S."/>
            <person name="Lubbers R.J."/>
            <person name="Makela M.R."/>
            <person name="Barry K."/>
            <person name="Chovatia M."/>
            <person name="Clum A."/>
            <person name="Daum C."/>
            <person name="Haridas S."/>
            <person name="He G."/>
            <person name="LaButti K."/>
            <person name="Lipzen A."/>
            <person name="Mondo S."/>
            <person name="Riley R."/>
            <person name="Salamov A."/>
            <person name="Simmons B.A."/>
            <person name="Magnuson J.K."/>
            <person name="Henrissat B."/>
            <person name="Mortensen U.H."/>
            <person name="Larsen T.O."/>
            <person name="Devries R.P."/>
            <person name="Grigoriev I.V."/>
            <person name="Machida M."/>
            <person name="Baker S.E."/>
            <person name="Andersen M.R."/>
        </authorList>
    </citation>
    <scope>NUCLEOTIDE SEQUENCE [LARGE SCALE GENOMIC DNA]</scope>
    <source>
        <strain evidence="1 2">CBS 151.66</strain>
    </source>
</reference>
<proteinExistence type="predicted"/>
<dbReference type="AlphaFoldDB" id="A0A5N5WQP8"/>
<evidence type="ECO:0000313" key="1">
    <source>
        <dbReference type="EMBL" id="KAB8070888.1"/>
    </source>
</evidence>
<protein>
    <submittedName>
        <fullName evidence="1">Uncharacterized protein</fullName>
    </submittedName>
</protein>
<organism evidence="1 2">
    <name type="scientific">Aspergillus leporis</name>
    <dbReference type="NCBI Taxonomy" id="41062"/>
    <lineage>
        <taxon>Eukaryota</taxon>
        <taxon>Fungi</taxon>
        <taxon>Dikarya</taxon>
        <taxon>Ascomycota</taxon>
        <taxon>Pezizomycotina</taxon>
        <taxon>Eurotiomycetes</taxon>
        <taxon>Eurotiomycetidae</taxon>
        <taxon>Eurotiales</taxon>
        <taxon>Aspergillaceae</taxon>
        <taxon>Aspergillus</taxon>
        <taxon>Aspergillus subgen. Circumdati</taxon>
    </lineage>
</organism>
<dbReference type="Proteomes" id="UP000326565">
    <property type="component" value="Unassembled WGS sequence"/>
</dbReference>
<evidence type="ECO:0000313" key="2">
    <source>
        <dbReference type="Proteomes" id="UP000326565"/>
    </source>
</evidence>
<sequence length="126" mass="14335">MRNVMRVAPSCLVCRNLGLVFGKYEIRLLFDAIDTRGSRCHWPLLTEDMRKKMSDQLIASVDPLHVPIAMTTLAQLTSNRVMHNRASSMQSSLPAPTCSSPFQCRKGLANIDESRRRHMQQQHLTI</sequence>
<gene>
    <name evidence="1" type="ORF">BDV29DRAFT_180039</name>
</gene>
<accession>A0A5N5WQP8</accession>
<dbReference type="EMBL" id="ML732288">
    <property type="protein sequence ID" value="KAB8070888.1"/>
    <property type="molecule type" value="Genomic_DNA"/>
</dbReference>
<keyword evidence="2" id="KW-1185">Reference proteome</keyword>
<name>A0A5N5WQP8_9EURO</name>